<evidence type="ECO:0000313" key="1">
    <source>
        <dbReference type="EMBL" id="UOQ70982.1"/>
    </source>
</evidence>
<gene>
    <name evidence="1" type="ORF">MUN79_20235</name>
</gene>
<dbReference type="KEGG" id="hcu:MUN79_20235"/>
<keyword evidence="2" id="KW-1185">Reference proteome</keyword>
<organism evidence="1 2">
    <name type="scientific">Hymenobacter cellulosilyticus</name>
    <dbReference type="NCBI Taxonomy" id="2932248"/>
    <lineage>
        <taxon>Bacteria</taxon>
        <taxon>Pseudomonadati</taxon>
        <taxon>Bacteroidota</taxon>
        <taxon>Cytophagia</taxon>
        <taxon>Cytophagales</taxon>
        <taxon>Hymenobacteraceae</taxon>
        <taxon>Hymenobacter</taxon>
    </lineage>
</organism>
<sequence>MPAAANNSHIDYDKLALSIDNQSLPIDYQQLARSVTQELGPVFYQATKALPTPNLNLSELRERQNKLTLNGNRADL</sequence>
<proteinExistence type="predicted"/>
<accession>A0A8T9Q234</accession>
<name>A0A8T9Q234_9BACT</name>
<dbReference type="AlphaFoldDB" id="A0A8T9Q234"/>
<dbReference type="EMBL" id="CP095046">
    <property type="protein sequence ID" value="UOQ70982.1"/>
    <property type="molecule type" value="Genomic_DNA"/>
</dbReference>
<reference evidence="1" key="1">
    <citation type="submission" date="2022-04" db="EMBL/GenBank/DDBJ databases">
        <title>Hymenobacter sp. isolated from the air.</title>
        <authorList>
            <person name="Won M."/>
            <person name="Lee C.-M."/>
            <person name="Woen H.-Y."/>
            <person name="Kwon S.-W."/>
        </authorList>
    </citation>
    <scope>NUCLEOTIDE SEQUENCE</scope>
    <source>
        <strain evidence="1">5116S-3</strain>
    </source>
</reference>
<dbReference type="RefSeq" id="WP_244674395.1">
    <property type="nucleotide sequence ID" value="NZ_CP095046.1"/>
</dbReference>
<protein>
    <submittedName>
        <fullName evidence="1">Uncharacterized protein</fullName>
    </submittedName>
</protein>
<evidence type="ECO:0000313" key="2">
    <source>
        <dbReference type="Proteomes" id="UP000831796"/>
    </source>
</evidence>
<dbReference type="Proteomes" id="UP000831796">
    <property type="component" value="Chromosome"/>
</dbReference>